<reference evidence="2" key="2">
    <citation type="submission" date="2022-01" db="EMBL/GenBank/DDBJ databases">
        <authorList>
            <person name="Yamashiro T."/>
            <person name="Shiraishi A."/>
            <person name="Satake H."/>
            <person name="Nakayama K."/>
        </authorList>
    </citation>
    <scope>NUCLEOTIDE SEQUENCE</scope>
</reference>
<sequence length="669" mass="76993">MNEKTIIVPSSYQHKKTYKPRKAIRTTEISQSSGPINLVVDETIYKEWEDRMERAATTASRLDAECQDIILGGVDAQTRFETTSKQSNDPSLSRVNTLGSGEGSMEHTFELTDTVLDLEKEKDTQAVEILKLKQRVKKLERKRKSSISHPRRRIYRQVESFDNDLDEEDAFEQGRKSDKTKSMFKDSDFDVLDDDMENVEGETVNTATNRVSAVSAPITTAGVAISTAEPRTPPTTATTAFIDEDLTIAQTLVKIRSEKAKEKGVAFRDVEETPRLPRSTATLQPLPTMDPKDKGKGVLVEEEPKKPEKVKRRDQGLAQIESDAELAQRLHEEELAELDRAQKEKQKQEEATNAALAKEFDEIQARMDADHELAVRLTHEEQEKYTIEERVALLAEYFERRKKQLAAERAEAIRNKPLTRAQVRNMMITYLKHTVKYTHQQLKHKTLELQKLYQKEQKWINDFNPMDSEEDGSNTKKAGKRIKRITDSTSKQNSPKKSKVIKEQESVESNEETIANYEQEKEELRMWLAVVPDEDETVDPYILSVKYPIVDWESQNLRSVDMEDIHIYKIIRADGNTNYHKTFSSMLRKFDRQDLMDLHRLVMKRFEDNTLEGYNLLLWGDLKLEAEAKSTMAFELLKFIKSQFRGGLLGIMDFYNLVLVIQLDTTGDG</sequence>
<feature type="region of interest" description="Disordered" evidence="1">
    <location>
        <begin position="81"/>
        <end position="104"/>
    </location>
</feature>
<feature type="compositionally biased region" description="Basic and acidic residues" evidence="1">
    <location>
        <begin position="302"/>
        <end position="315"/>
    </location>
</feature>
<dbReference type="EMBL" id="BQNB010020484">
    <property type="protein sequence ID" value="GJT96474.1"/>
    <property type="molecule type" value="Genomic_DNA"/>
</dbReference>
<reference evidence="2" key="1">
    <citation type="journal article" date="2022" name="Int. J. Mol. Sci.">
        <title>Draft Genome of Tanacetum Coccineum: Genomic Comparison of Closely Related Tanacetum-Family Plants.</title>
        <authorList>
            <person name="Yamashiro T."/>
            <person name="Shiraishi A."/>
            <person name="Nakayama K."/>
            <person name="Satake H."/>
        </authorList>
    </citation>
    <scope>NUCLEOTIDE SEQUENCE</scope>
</reference>
<name>A0ABQ5I8L1_9ASTR</name>
<protein>
    <submittedName>
        <fullName evidence="2">Uncharacterized protein</fullName>
    </submittedName>
</protein>
<keyword evidence="3" id="KW-1185">Reference proteome</keyword>
<evidence type="ECO:0000313" key="2">
    <source>
        <dbReference type="EMBL" id="GJT96474.1"/>
    </source>
</evidence>
<feature type="compositionally biased region" description="Polar residues" evidence="1">
    <location>
        <begin position="81"/>
        <end position="99"/>
    </location>
</feature>
<accession>A0ABQ5I8L1</accession>
<feature type="compositionally biased region" description="Basic and acidic residues" evidence="1">
    <location>
        <begin position="263"/>
        <end position="275"/>
    </location>
</feature>
<organism evidence="2 3">
    <name type="scientific">Tanacetum coccineum</name>
    <dbReference type="NCBI Taxonomy" id="301880"/>
    <lineage>
        <taxon>Eukaryota</taxon>
        <taxon>Viridiplantae</taxon>
        <taxon>Streptophyta</taxon>
        <taxon>Embryophyta</taxon>
        <taxon>Tracheophyta</taxon>
        <taxon>Spermatophyta</taxon>
        <taxon>Magnoliopsida</taxon>
        <taxon>eudicotyledons</taxon>
        <taxon>Gunneridae</taxon>
        <taxon>Pentapetalae</taxon>
        <taxon>asterids</taxon>
        <taxon>campanulids</taxon>
        <taxon>Asterales</taxon>
        <taxon>Asteraceae</taxon>
        <taxon>Asteroideae</taxon>
        <taxon>Anthemideae</taxon>
        <taxon>Anthemidinae</taxon>
        <taxon>Tanacetum</taxon>
    </lineage>
</organism>
<evidence type="ECO:0000256" key="1">
    <source>
        <dbReference type="SAM" id="MobiDB-lite"/>
    </source>
</evidence>
<comment type="caution">
    <text evidence="2">The sequence shown here is derived from an EMBL/GenBank/DDBJ whole genome shotgun (WGS) entry which is preliminary data.</text>
</comment>
<gene>
    <name evidence="2" type="ORF">Tco_1091992</name>
</gene>
<evidence type="ECO:0000313" key="3">
    <source>
        <dbReference type="Proteomes" id="UP001151760"/>
    </source>
</evidence>
<dbReference type="Proteomes" id="UP001151760">
    <property type="component" value="Unassembled WGS sequence"/>
</dbReference>
<feature type="region of interest" description="Disordered" evidence="1">
    <location>
        <begin position="463"/>
        <end position="513"/>
    </location>
</feature>
<proteinExistence type="predicted"/>
<feature type="region of interest" description="Disordered" evidence="1">
    <location>
        <begin position="263"/>
        <end position="318"/>
    </location>
</feature>